<dbReference type="Proteomes" id="UP000054691">
    <property type="component" value="Unassembled WGS sequence"/>
</dbReference>
<dbReference type="EMBL" id="UGOB01000001">
    <property type="protein sequence ID" value="STX40834.1"/>
    <property type="molecule type" value="Genomic_DNA"/>
</dbReference>
<dbReference type="Gene3D" id="2.60.120.10">
    <property type="entry name" value="Jelly Rolls"/>
    <property type="match status" value="1"/>
</dbReference>
<gene>
    <name evidence="7" type="ORF">Lgra_1152</name>
    <name evidence="8" type="ORF">NCTC12388_00079</name>
</gene>
<evidence type="ECO:0000313" key="8">
    <source>
        <dbReference type="EMBL" id="STX40834.1"/>
    </source>
</evidence>
<evidence type="ECO:0000256" key="1">
    <source>
        <dbReference type="ARBA" id="ARBA00001954"/>
    </source>
</evidence>
<dbReference type="EMBL" id="LNYE01000020">
    <property type="protein sequence ID" value="KTD11694.1"/>
    <property type="molecule type" value="Genomic_DNA"/>
</dbReference>
<keyword evidence="5" id="KW-1133">Transmembrane helix</keyword>
<dbReference type="Pfam" id="PF13621">
    <property type="entry name" value="Cupin_8"/>
    <property type="match status" value="1"/>
</dbReference>
<proteinExistence type="predicted"/>
<dbReference type="RefSeq" id="WP_058498708.1">
    <property type="nucleotide sequence ID" value="NZ_CAAAHW010000006.1"/>
</dbReference>
<dbReference type="STRING" id="45066.Lgra_1152"/>
<keyword evidence="5" id="KW-0812">Transmembrane</keyword>
<evidence type="ECO:0000313" key="10">
    <source>
        <dbReference type="Proteomes" id="UP000254476"/>
    </source>
</evidence>
<dbReference type="PANTHER" id="PTHR12461">
    <property type="entry name" value="HYPOXIA-INDUCIBLE FACTOR 1 ALPHA INHIBITOR-RELATED"/>
    <property type="match status" value="1"/>
</dbReference>
<dbReference type="PANTHER" id="PTHR12461:SF106">
    <property type="entry name" value="BIFUNCTIONAL PEPTIDASE AND ARGINYL-HYDROXYLASE JMJD5"/>
    <property type="match status" value="1"/>
</dbReference>
<dbReference type="InterPro" id="IPR014710">
    <property type="entry name" value="RmlC-like_jellyroll"/>
</dbReference>
<evidence type="ECO:0000259" key="6">
    <source>
        <dbReference type="PROSITE" id="PS51184"/>
    </source>
</evidence>
<keyword evidence="4" id="KW-0408">Iron</keyword>
<dbReference type="Proteomes" id="UP000254476">
    <property type="component" value="Unassembled WGS sequence"/>
</dbReference>
<reference evidence="8 10" key="2">
    <citation type="submission" date="2018-06" db="EMBL/GenBank/DDBJ databases">
        <authorList>
            <consortium name="Pathogen Informatics"/>
            <person name="Doyle S."/>
        </authorList>
    </citation>
    <scope>NUCLEOTIDE SEQUENCE [LARGE SCALE GENOMIC DNA]</scope>
    <source>
        <strain evidence="8 10">NCTC12388</strain>
    </source>
</reference>
<keyword evidence="3" id="KW-0560">Oxidoreductase</keyword>
<dbReference type="OrthoDB" id="479699at2"/>
<dbReference type="SMART" id="SM00558">
    <property type="entry name" value="JmjC"/>
    <property type="match status" value="1"/>
</dbReference>
<feature type="domain" description="JmjC" evidence="6">
    <location>
        <begin position="93"/>
        <end position="251"/>
    </location>
</feature>
<dbReference type="GO" id="GO:0016491">
    <property type="term" value="F:oxidoreductase activity"/>
    <property type="evidence" value="ECO:0007669"/>
    <property type="project" value="UniProtKB-KW"/>
</dbReference>
<evidence type="ECO:0000256" key="5">
    <source>
        <dbReference type="SAM" id="Phobius"/>
    </source>
</evidence>
<sequence>MKLKKIRVIDYEYGYEELIKKILYNSKEPILIKIKNFPEKFSLDYFIERFNGEAKYNVFENNMCVDLQSSELKTALTAIKENKPYRIFSQIFSRNESEKIERHVPLWKKFPLRPRFFNKNLAVAYFFGGKGAHTDMHYDREHSCNLHLCLSGKKEILLFTEDQSDNIYKVPFISDSMIHFGLPMDLIRKEFPRINQAEGYQVFLEKGDMLFMPRNCWHYTTYHDASSAATYAFYPNKFFHLYGFLTGHFFLGYKVYSQIDQYSWFKKFIKSYAFATGIKKYFFKMIEKILFLGLFLPISICNIMGKRISLYPRVAAKKRKTKLYCYPKNQVMSQEYGVEDKAV</sequence>
<keyword evidence="5" id="KW-0472">Membrane</keyword>
<comment type="cofactor">
    <cofactor evidence="1">
        <name>Fe(2+)</name>
        <dbReference type="ChEBI" id="CHEBI:29033"/>
    </cofactor>
</comment>
<protein>
    <submittedName>
        <fullName evidence="7 8">Eukaryotic small stress protein</fullName>
    </submittedName>
</protein>
<dbReference type="InterPro" id="IPR041667">
    <property type="entry name" value="Cupin_8"/>
</dbReference>
<dbReference type="SUPFAM" id="SSF51197">
    <property type="entry name" value="Clavaminate synthase-like"/>
    <property type="match status" value="1"/>
</dbReference>
<evidence type="ECO:0000256" key="4">
    <source>
        <dbReference type="ARBA" id="ARBA00023004"/>
    </source>
</evidence>
<name>A0A378IZC8_9GAMM</name>
<dbReference type="AlphaFoldDB" id="A0A378IZC8"/>
<evidence type="ECO:0000256" key="2">
    <source>
        <dbReference type="ARBA" id="ARBA00022723"/>
    </source>
</evidence>
<accession>A0A378IZC8</accession>
<organism evidence="8 10">
    <name type="scientific">Legionella gratiana</name>
    <dbReference type="NCBI Taxonomy" id="45066"/>
    <lineage>
        <taxon>Bacteria</taxon>
        <taxon>Pseudomonadati</taxon>
        <taxon>Pseudomonadota</taxon>
        <taxon>Gammaproteobacteria</taxon>
        <taxon>Legionellales</taxon>
        <taxon>Legionellaceae</taxon>
        <taxon>Legionella</taxon>
    </lineage>
</organism>
<dbReference type="InterPro" id="IPR003347">
    <property type="entry name" value="JmjC_dom"/>
</dbReference>
<dbReference type="GO" id="GO:0046872">
    <property type="term" value="F:metal ion binding"/>
    <property type="evidence" value="ECO:0007669"/>
    <property type="project" value="UniProtKB-KW"/>
</dbReference>
<evidence type="ECO:0000313" key="7">
    <source>
        <dbReference type="EMBL" id="KTD11694.1"/>
    </source>
</evidence>
<keyword evidence="2" id="KW-0479">Metal-binding</keyword>
<keyword evidence="9" id="KW-1185">Reference proteome</keyword>
<evidence type="ECO:0000256" key="3">
    <source>
        <dbReference type="ARBA" id="ARBA00023002"/>
    </source>
</evidence>
<reference evidence="7 9" key="1">
    <citation type="submission" date="2015-11" db="EMBL/GenBank/DDBJ databases">
        <title>Genomic analysis of 38 Legionella species identifies large and diverse effector repertoires.</title>
        <authorList>
            <person name="Burstein D."/>
            <person name="Amaro F."/>
            <person name="Zusman T."/>
            <person name="Lifshitz Z."/>
            <person name="Cohen O."/>
            <person name="Gilbert J.A."/>
            <person name="Pupko T."/>
            <person name="Shuman H.A."/>
            <person name="Segal G."/>
        </authorList>
    </citation>
    <scope>NUCLEOTIDE SEQUENCE [LARGE SCALE GENOMIC DNA]</scope>
    <source>
        <strain evidence="7 9">Lyon 8420412</strain>
    </source>
</reference>
<dbReference type="PROSITE" id="PS51184">
    <property type="entry name" value="JMJC"/>
    <property type="match status" value="1"/>
</dbReference>
<feature type="transmembrane region" description="Helical" evidence="5">
    <location>
        <begin position="289"/>
        <end position="305"/>
    </location>
</feature>
<evidence type="ECO:0000313" key="9">
    <source>
        <dbReference type="Proteomes" id="UP000054691"/>
    </source>
</evidence>